<evidence type="ECO:0000313" key="3">
    <source>
        <dbReference type="Proteomes" id="UP000784294"/>
    </source>
</evidence>
<dbReference type="PROSITE" id="PS50853">
    <property type="entry name" value="FN3"/>
    <property type="match status" value="1"/>
</dbReference>
<dbReference type="Gene3D" id="2.60.40.10">
    <property type="entry name" value="Immunoglobulins"/>
    <property type="match status" value="1"/>
</dbReference>
<dbReference type="Proteomes" id="UP000784294">
    <property type="component" value="Unassembled WGS sequence"/>
</dbReference>
<protein>
    <recommendedName>
        <fullName evidence="1">Fibronectin type-III domain-containing protein</fullName>
    </recommendedName>
</protein>
<dbReference type="InterPro" id="IPR013783">
    <property type="entry name" value="Ig-like_fold"/>
</dbReference>
<dbReference type="EMBL" id="CAAALY010257205">
    <property type="protein sequence ID" value="VEL38205.1"/>
    <property type="molecule type" value="Genomic_DNA"/>
</dbReference>
<reference evidence="2" key="1">
    <citation type="submission" date="2018-11" db="EMBL/GenBank/DDBJ databases">
        <authorList>
            <consortium name="Pathogen Informatics"/>
        </authorList>
    </citation>
    <scope>NUCLEOTIDE SEQUENCE</scope>
</reference>
<keyword evidence="3" id="KW-1185">Reference proteome</keyword>
<proteinExistence type="predicted"/>
<accession>A0A448XJH9</accession>
<dbReference type="InterPro" id="IPR003961">
    <property type="entry name" value="FN3_dom"/>
</dbReference>
<sequence>MSSSLLSTFHRVVLSGLSPSTRYRFEVYAQNGVSKIADALWLRSASLVVTTRTGE</sequence>
<dbReference type="CDD" id="cd00063">
    <property type="entry name" value="FN3"/>
    <property type="match status" value="1"/>
</dbReference>
<dbReference type="AlphaFoldDB" id="A0A448XJH9"/>
<feature type="domain" description="Fibronectin type-III" evidence="1">
    <location>
        <begin position="1"/>
        <end position="55"/>
    </location>
</feature>
<dbReference type="OrthoDB" id="4062651at2759"/>
<comment type="caution">
    <text evidence="2">The sequence shown here is derived from an EMBL/GenBank/DDBJ whole genome shotgun (WGS) entry which is preliminary data.</text>
</comment>
<evidence type="ECO:0000313" key="2">
    <source>
        <dbReference type="EMBL" id="VEL38205.1"/>
    </source>
</evidence>
<gene>
    <name evidence="2" type="ORF">PXEA_LOCUS31645</name>
</gene>
<evidence type="ECO:0000259" key="1">
    <source>
        <dbReference type="PROSITE" id="PS50853"/>
    </source>
</evidence>
<name>A0A448XJH9_9PLAT</name>
<organism evidence="2 3">
    <name type="scientific">Protopolystoma xenopodis</name>
    <dbReference type="NCBI Taxonomy" id="117903"/>
    <lineage>
        <taxon>Eukaryota</taxon>
        <taxon>Metazoa</taxon>
        <taxon>Spiralia</taxon>
        <taxon>Lophotrochozoa</taxon>
        <taxon>Platyhelminthes</taxon>
        <taxon>Monogenea</taxon>
        <taxon>Polyopisthocotylea</taxon>
        <taxon>Polystomatidea</taxon>
        <taxon>Polystomatidae</taxon>
        <taxon>Protopolystoma</taxon>
    </lineage>
</organism>